<dbReference type="InterPro" id="IPR023404">
    <property type="entry name" value="rSAM_horseshoe"/>
</dbReference>
<dbReference type="CDD" id="cd01335">
    <property type="entry name" value="Radical_SAM"/>
    <property type="match status" value="1"/>
</dbReference>
<evidence type="ECO:0000256" key="1">
    <source>
        <dbReference type="ARBA" id="ARBA00001966"/>
    </source>
</evidence>
<name>A0A1F7RTH3_9BACT</name>
<evidence type="ECO:0000256" key="4">
    <source>
        <dbReference type="ARBA" id="ARBA00022691"/>
    </source>
</evidence>
<feature type="domain" description="Radical SAM core" evidence="9">
    <location>
        <begin position="259"/>
        <end position="493"/>
    </location>
</feature>
<dbReference type="AlphaFoldDB" id="A0A1F7RTH3"/>
<dbReference type="InterPro" id="IPR006638">
    <property type="entry name" value="Elp3/MiaA/NifB-like_rSAM"/>
</dbReference>
<evidence type="ECO:0000256" key="7">
    <source>
        <dbReference type="ARBA" id="ARBA00023014"/>
    </source>
</evidence>
<organism evidence="10 11">
    <name type="scientific">Candidatus Schekmanbacteria bacterium RBG_16_38_10</name>
    <dbReference type="NCBI Taxonomy" id="1817879"/>
    <lineage>
        <taxon>Bacteria</taxon>
        <taxon>Candidatus Schekmaniibacteriota</taxon>
    </lineage>
</organism>
<dbReference type="PROSITE" id="PS51918">
    <property type="entry name" value="RADICAL_SAM"/>
    <property type="match status" value="1"/>
</dbReference>
<evidence type="ECO:0000259" key="8">
    <source>
        <dbReference type="PROSITE" id="PS51332"/>
    </source>
</evidence>
<dbReference type="PROSITE" id="PS51332">
    <property type="entry name" value="B12_BINDING"/>
    <property type="match status" value="1"/>
</dbReference>
<keyword evidence="6" id="KW-0408">Iron</keyword>
<dbReference type="GO" id="GO:0046872">
    <property type="term" value="F:metal ion binding"/>
    <property type="evidence" value="ECO:0007669"/>
    <property type="project" value="UniProtKB-KW"/>
</dbReference>
<keyword evidence="7" id="KW-0411">Iron-sulfur</keyword>
<dbReference type="SFLD" id="SFLDG01082">
    <property type="entry name" value="B12-binding_domain_containing"/>
    <property type="match status" value="1"/>
</dbReference>
<dbReference type="Gene3D" id="3.80.30.20">
    <property type="entry name" value="tm_1862 like domain"/>
    <property type="match status" value="1"/>
</dbReference>
<dbReference type="GO" id="GO:0003824">
    <property type="term" value="F:catalytic activity"/>
    <property type="evidence" value="ECO:0007669"/>
    <property type="project" value="InterPro"/>
</dbReference>
<reference evidence="10 11" key="1">
    <citation type="journal article" date="2016" name="Nat. Commun.">
        <title>Thousands of microbial genomes shed light on interconnected biogeochemical processes in an aquifer system.</title>
        <authorList>
            <person name="Anantharaman K."/>
            <person name="Brown C.T."/>
            <person name="Hug L.A."/>
            <person name="Sharon I."/>
            <person name="Castelle C.J."/>
            <person name="Probst A.J."/>
            <person name="Thomas B.C."/>
            <person name="Singh A."/>
            <person name="Wilkins M.J."/>
            <person name="Karaoz U."/>
            <person name="Brodie E.L."/>
            <person name="Williams K.H."/>
            <person name="Hubbard S.S."/>
            <person name="Banfield J.F."/>
        </authorList>
    </citation>
    <scope>NUCLEOTIDE SEQUENCE [LARGE SCALE GENOMIC DNA]</scope>
</reference>
<keyword evidence="4" id="KW-0949">S-adenosyl-L-methionine</keyword>
<evidence type="ECO:0000313" key="10">
    <source>
        <dbReference type="EMBL" id="OGL44741.1"/>
    </source>
</evidence>
<evidence type="ECO:0000256" key="5">
    <source>
        <dbReference type="ARBA" id="ARBA00022723"/>
    </source>
</evidence>
<dbReference type="PANTHER" id="PTHR43409">
    <property type="entry name" value="ANAEROBIC MAGNESIUM-PROTOPORPHYRIN IX MONOMETHYL ESTER CYCLASE-RELATED"/>
    <property type="match status" value="1"/>
</dbReference>
<evidence type="ECO:0000313" key="11">
    <source>
        <dbReference type="Proteomes" id="UP000178797"/>
    </source>
</evidence>
<comment type="caution">
    <text evidence="10">The sequence shown here is derived from an EMBL/GenBank/DDBJ whole genome shotgun (WGS) entry which is preliminary data.</text>
</comment>
<dbReference type="SMART" id="SM00729">
    <property type="entry name" value="Elp3"/>
    <property type="match status" value="1"/>
</dbReference>
<protein>
    <submittedName>
        <fullName evidence="10">Uncharacterized protein</fullName>
    </submittedName>
</protein>
<sequence length="631" mass="72497">MKVISNELDNKSELAQFIDKELTRLLPQRCIKRILFVAPPDVDGTMFDYGSAKRGRCWNYPPYGVGIIASHLRNEGLNVQILNLNNEILKTSKASNTESDFDFENLWGSKMKQEISTFSPDIVGVTCMFSMTHKSTVNLCNNIKFLFPTLPIALGGVHITNCFLNNKMSESLLEDFSNVDFFFLYEAELAFKQFIKVVNKEVSLCELAQIYFNSSSEKLYFSHKEIPTEEEINVIPAHDLMEPAELSAYGVIGSFYCLKDKGTRFTTMLSNRGCRGQCTYCSVKNFNGIGVRHRSVQSVIDELIMLKEKYGIGHIMWLDDDFLHDHKRTLRLFSEMTKQHVGITWDCTNGVISSSCTDEIIAAAAESGCIGLNIGVESGNPEILKLTKKPGTIKTFLKAAEVLRKYEQINSRVFLMIGVPGETYRMILDTFNLALEMDLDWYNITIFLPLPNTPIFEYMVQKGLLDRVEFENIRYSSGAYGKIRQNVNRGQLESDFKNIFENKDLDTVPTESQLYDIWFFMNYYLNFNRLFKENRPVKLNQQFKYVQNIADLVAPDDPFAMYFCGYLQNKVLGNIDKQLIKRVEDRLKASEYWRRRFDDFDLSVNHLKTGIFPHEVEVVSNYNKKVGIIDG</sequence>
<dbReference type="Pfam" id="PF04055">
    <property type="entry name" value="Radical_SAM"/>
    <property type="match status" value="1"/>
</dbReference>
<accession>A0A1F7RTH3</accession>
<dbReference type="SFLD" id="SFLDG01123">
    <property type="entry name" value="methyltransferase_(Class_B)"/>
    <property type="match status" value="1"/>
</dbReference>
<keyword evidence="2" id="KW-0489">Methyltransferase</keyword>
<dbReference type="PANTHER" id="PTHR43409:SF7">
    <property type="entry name" value="BLL1977 PROTEIN"/>
    <property type="match status" value="1"/>
</dbReference>
<dbReference type="Pfam" id="PF02310">
    <property type="entry name" value="B12-binding"/>
    <property type="match status" value="1"/>
</dbReference>
<dbReference type="EMBL" id="MGDE01000167">
    <property type="protein sequence ID" value="OGL44741.1"/>
    <property type="molecule type" value="Genomic_DNA"/>
</dbReference>
<keyword evidence="5" id="KW-0479">Metal-binding</keyword>
<dbReference type="Proteomes" id="UP000178797">
    <property type="component" value="Unassembled WGS sequence"/>
</dbReference>
<dbReference type="GO" id="GO:0051539">
    <property type="term" value="F:4 iron, 4 sulfur cluster binding"/>
    <property type="evidence" value="ECO:0007669"/>
    <property type="project" value="UniProtKB-KW"/>
</dbReference>
<keyword evidence="3" id="KW-0808">Transferase</keyword>
<dbReference type="SFLD" id="SFLDS00029">
    <property type="entry name" value="Radical_SAM"/>
    <property type="match status" value="1"/>
</dbReference>
<proteinExistence type="predicted"/>
<gene>
    <name evidence="10" type="ORF">A2W05_01885</name>
</gene>
<evidence type="ECO:0000259" key="9">
    <source>
        <dbReference type="PROSITE" id="PS51918"/>
    </source>
</evidence>
<dbReference type="InterPro" id="IPR034466">
    <property type="entry name" value="Methyltransferase_Class_B"/>
</dbReference>
<dbReference type="SUPFAM" id="SSF102114">
    <property type="entry name" value="Radical SAM enzymes"/>
    <property type="match status" value="1"/>
</dbReference>
<dbReference type="InterPro" id="IPR007197">
    <property type="entry name" value="rSAM"/>
</dbReference>
<dbReference type="Gene3D" id="3.40.50.280">
    <property type="entry name" value="Cobalamin-binding domain"/>
    <property type="match status" value="1"/>
</dbReference>
<evidence type="ECO:0000256" key="2">
    <source>
        <dbReference type="ARBA" id="ARBA00022603"/>
    </source>
</evidence>
<dbReference type="GO" id="GO:0031419">
    <property type="term" value="F:cobalamin binding"/>
    <property type="evidence" value="ECO:0007669"/>
    <property type="project" value="InterPro"/>
</dbReference>
<dbReference type="InterPro" id="IPR058240">
    <property type="entry name" value="rSAM_sf"/>
</dbReference>
<feature type="domain" description="B12-binding" evidence="8">
    <location>
        <begin position="46"/>
        <end position="205"/>
    </location>
</feature>
<evidence type="ECO:0000256" key="3">
    <source>
        <dbReference type="ARBA" id="ARBA00022679"/>
    </source>
</evidence>
<evidence type="ECO:0000256" key="6">
    <source>
        <dbReference type="ARBA" id="ARBA00023004"/>
    </source>
</evidence>
<dbReference type="InterPro" id="IPR051198">
    <property type="entry name" value="BchE-like"/>
</dbReference>
<dbReference type="InterPro" id="IPR006158">
    <property type="entry name" value="Cobalamin-bd"/>
</dbReference>
<comment type="cofactor">
    <cofactor evidence="1">
        <name>[4Fe-4S] cluster</name>
        <dbReference type="ChEBI" id="CHEBI:49883"/>
    </cofactor>
</comment>